<name>R0KMG6_ANAPL</name>
<dbReference type="Proteomes" id="UP000296049">
    <property type="component" value="Unassembled WGS sequence"/>
</dbReference>
<evidence type="ECO:0000313" key="2">
    <source>
        <dbReference type="Proteomes" id="UP000296049"/>
    </source>
</evidence>
<dbReference type="AlphaFoldDB" id="R0KMG6"/>
<evidence type="ECO:0000313" key="1">
    <source>
        <dbReference type="EMBL" id="EOA94363.1"/>
    </source>
</evidence>
<organism evidence="1 2">
    <name type="scientific">Anas platyrhynchos</name>
    <name type="common">Mallard</name>
    <name type="synonym">Anas boschas</name>
    <dbReference type="NCBI Taxonomy" id="8839"/>
    <lineage>
        <taxon>Eukaryota</taxon>
        <taxon>Metazoa</taxon>
        <taxon>Chordata</taxon>
        <taxon>Craniata</taxon>
        <taxon>Vertebrata</taxon>
        <taxon>Euteleostomi</taxon>
        <taxon>Archelosauria</taxon>
        <taxon>Archosauria</taxon>
        <taxon>Dinosauria</taxon>
        <taxon>Saurischia</taxon>
        <taxon>Theropoda</taxon>
        <taxon>Coelurosauria</taxon>
        <taxon>Aves</taxon>
        <taxon>Neognathae</taxon>
        <taxon>Galloanserae</taxon>
        <taxon>Anseriformes</taxon>
        <taxon>Anatidae</taxon>
        <taxon>Anatinae</taxon>
        <taxon>Anas</taxon>
    </lineage>
</organism>
<sequence>MSGAASLYQPYEQSERKAMSLQSSSRLPEELRGYPSCVLLSLGSCWQWGRDGGPSVCCKYCSSCVLQSVSHASRTVGVRTCVEFSGLALSPYKHCVPALQLHRIPAALIRSSSSILLQTAAPFLAPGRTCVG</sequence>
<reference evidence="2" key="1">
    <citation type="journal article" date="2013" name="Nat. Genet.">
        <title>The duck genome and transcriptome provide insight into an avian influenza virus reservoir species.</title>
        <authorList>
            <person name="Huang Y."/>
            <person name="Li Y."/>
            <person name="Burt D.W."/>
            <person name="Chen H."/>
            <person name="Zhang Y."/>
            <person name="Qian W."/>
            <person name="Kim H."/>
            <person name="Gan S."/>
            <person name="Zhao Y."/>
            <person name="Li J."/>
            <person name="Yi K."/>
            <person name="Feng H."/>
            <person name="Zhu P."/>
            <person name="Li B."/>
            <person name="Liu Q."/>
            <person name="Fairley S."/>
            <person name="Magor K.E."/>
            <person name="Du Z."/>
            <person name="Hu X."/>
            <person name="Goodman L."/>
            <person name="Tafer H."/>
            <person name="Vignal A."/>
            <person name="Lee T."/>
            <person name="Kim K.W."/>
            <person name="Sheng Z."/>
            <person name="An Y."/>
            <person name="Searle S."/>
            <person name="Herrero J."/>
            <person name="Groenen M.A."/>
            <person name="Crooijmans R.P."/>
            <person name="Faraut T."/>
            <person name="Cai Q."/>
            <person name="Webster R.G."/>
            <person name="Aldridge J.R."/>
            <person name="Warren W.C."/>
            <person name="Bartschat S."/>
            <person name="Kehr S."/>
            <person name="Marz M."/>
            <person name="Stadler P.F."/>
            <person name="Smith J."/>
            <person name="Kraus R.H."/>
            <person name="Zhao Y."/>
            <person name="Ren L."/>
            <person name="Fei J."/>
            <person name="Morisson M."/>
            <person name="Kaiser P."/>
            <person name="Griffin D.K."/>
            <person name="Rao M."/>
            <person name="Pitel F."/>
            <person name="Wang J."/>
            <person name="Li N."/>
        </authorList>
    </citation>
    <scope>NUCLEOTIDE SEQUENCE [LARGE SCALE GENOMIC DNA]</scope>
</reference>
<gene>
    <name evidence="1" type="ORF">Anapl_08268</name>
</gene>
<proteinExistence type="predicted"/>
<dbReference type="EMBL" id="KB744812">
    <property type="protein sequence ID" value="EOA94363.1"/>
    <property type="molecule type" value="Genomic_DNA"/>
</dbReference>
<keyword evidence="2" id="KW-1185">Reference proteome</keyword>
<accession>R0KMG6</accession>
<protein>
    <submittedName>
        <fullName evidence="1">Uncharacterized protein</fullName>
    </submittedName>
</protein>